<dbReference type="GO" id="GO:0004175">
    <property type="term" value="F:endopeptidase activity"/>
    <property type="evidence" value="ECO:0007669"/>
    <property type="project" value="UniProtKB-ARBA"/>
</dbReference>
<keyword evidence="1" id="KW-1133">Transmembrane helix</keyword>
<gene>
    <name evidence="3" type="ORF">CCE28_09570</name>
</gene>
<organism evidence="3 4">
    <name type="scientific">Anaeromicrobium sediminis</name>
    <dbReference type="NCBI Taxonomy" id="1478221"/>
    <lineage>
        <taxon>Bacteria</taxon>
        <taxon>Bacillati</taxon>
        <taxon>Bacillota</taxon>
        <taxon>Clostridia</taxon>
        <taxon>Peptostreptococcales</taxon>
        <taxon>Thermotaleaceae</taxon>
        <taxon>Anaeromicrobium</taxon>
    </lineage>
</organism>
<evidence type="ECO:0000256" key="1">
    <source>
        <dbReference type="SAM" id="Phobius"/>
    </source>
</evidence>
<accession>A0A267MKP4</accession>
<feature type="domain" description="CAAX prenyl protease 2/Lysostaphin resistance protein A-like" evidence="2">
    <location>
        <begin position="121"/>
        <end position="206"/>
    </location>
</feature>
<feature type="transmembrane region" description="Helical" evidence="1">
    <location>
        <begin position="236"/>
        <end position="260"/>
    </location>
</feature>
<feature type="transmembrane region" description="Helical" evidence="1">
    <location>
        <begin position="78"/>
        <end position="101"/>
    </location>
</feature>
<dbReference type="Pfam" id="PF02517">
    <property type="entry name" value="Rce1-like"/>
    <property type="match status" value="1"/>
</dbReference>
<feature type="transmembrane region" description="Helical" evidence="1">
    <location>
        <begin position="12"/>
        <end position="31"/>
    </location>
</feature>
<reference evidence="3 4" key="1">
    <citation type="submission" date="2017-06" db="EMBL/GenBank/DDBJ databases">
        <title>Draft genome sequence of anaerobic fermentative bacterium Anaeromicrobium sediminis DY2726D isolated from West Pacific Ocean sediments.</title>
        <authorList>
            <person name="Zeng X."/>
        </authorList>
    </citation>
    <scope>NUCLEOTIDE SEQUENCE [LARGE SCALE GENOMIC DNA]</scope>
    <source>
        <strain evidence="3 4">DY2726D</strain>
    </source>
</reference>
<feature type="transmembrane region" description="Helical" evidence="1">
    <location>
        <begin position="37"/>
        <end position="58"/>
    </location>
</feature>
<dbReference type="InterPro" id="IPR003675">
    <property type="entry name" value="Rce1/LyrA-like_dom"/>
</dbReference>
<feature type="transmembrane region" description="Helical" evidence="1">
    <location>
        <begin position="121"/>
        <end position="144"/>
    </location>
</feature>
<comment type="caution">
    <text evidence="3">The sequence shown here is derived from an EMBL/GenBank/DDBJ whole genome shotgun (WGS) entry which is preliminary data.</text>
</comment>
<feature type="transmembrane region" description="Helical" evidence="1">
    <location>
        <begin position="156"/>
        <end position="188"/>
    </location>
</feature>
<dbReference type="PANTHER" id="PTHR43592:SF15">
    <property type="entry name" value="CAAX AMINO TERMINAL PROTEASE FAMILY PROTEIN"/>
    <property type="match status" value="1"/>
</dbReference>
<proteinExistence type="predicted"/>
<dbReference type="EMBL" id="NIBG01000007">
    <property type="protein sequence ID" value="PAB59455.1"/>
    <property type="molecule type" value="Genomic_DNA"/>
</dbReference>
<keyword evidence="4" id="KW-1185">Reference proteome</keyword>
<evidence type="ECO:0000313" key="4">
    <source>
        <dbReference type="Proteomes" id="UP000216024"/>
    </source>
</evidence>
<keyword evidence="1" id="KW-0812">Transmembrane</keyword>
<protein>
    <recommendedName>
        <fullName evidence="2">CAAX prenyl protease 2/Lysostaphin resistance protein A-like domain-containing protein</fullName>
    </recommendedName>
</protein>
<dbReference type="GO" id="GO:0080120">
    <property type="term" value="P:CAAX-box protein maturation"/>
    <property type="evidence" value="ECO:0007669"/>
    <property type="project" value="UniProtKB-ARBA"/>
</dbReference>
<feature type="transmembrane region" description="Helical" evidence="1">
    <location>
        <begin position="283"/>
        <end position="301"/>
    </location>
</feature>
<sequence>MENIKRPSIFGVNVLYLIVGIVLLTFGGYFQSKNIKSGLVITEYLIILTPPILFSLVFDLKLKETFRLRKISIKNMILSVGCTILIYPIAMFFNLIVLNIISIFTKVKKPPIPVANNMGEYIILMIIIAFSAGLCEEMFFRGLVFKAYEKMGKTKAIIISATLFGVFHFNIQNLLGPLVLGLLFAYLVEYTGSIWAGVIGHFTNNGLSVTMAYMANMASKGAAVTENSPDILNNNMLLLVGTIQIGVIGLICGIILYKIIKSLKKDSLEEEYEEKYNMTFKDSIPLLISLVIFIYFAYIQLMF</sequence>
<dbReference type="RefSeq" id="WP_095133349.1">
    <property type="nucleotide sequence ID" value="NZ_NIBG01000007.1"/>
</dbReference>
<evidence type="ECO:0000259" key="2">
    <source>
        <dbReference type="Pfam" id="PF02517"/>
    </source>
</evidence>
<dbReference type="PANTHER" id="PTHR43592">
    <property type="entry name" value="CAAX AMINO TERMINAL PROTEASE"/>
    <property type="match status" value="1"/>
</dbReference>
<dbReference type="AlphaFoldDB" id="A0A267MKP4"/>
<dbReference type="Proteomes" id="UP000216024">
    <property type="component" value="Unassembled WGS sequence"/>
</dbReference>
<name>A0A267MKP4_9FIRM</name>
<keyword evidence="1" id="KW-0472">Membrane</keyword>
<evidence type="ECO:0000313" key="3">
    <source>
        <dbReference type="EMBL" id="PAB59455.1"/>
    </source>
</evidence>
<dbReference type="OrthoDB" id="2035856at2"/>